<gene>
    <name evidence="1" type="ORF">POVCU1_052240</name>
</gene>
<accession>A0A1A8X596</accession>
<sequence>MSFSDKLDFFKLAKESSGIKPKNDPCKIFIKIEEDYAEKAYILCKKIERNLTKIYGIENRGKRKNYCLHYKYWLYEMIMGIYRSESDKKYFSSIVKKLMQLRTSILDGYIDYSCQYHFHHDNFKDLEEKVEKKYLHDYFNNFDFIEKTIKICNQSKYYQYNKYLSNIINLYKKYKQNECYDYDFDYWVNQYSEISNTTERLESIGKKPQVNFTCRRVSYRNDKISDIIECKDEQEGDIKALD</sequence>
<evidence type="ECO:0000313" key="2">
    <source>
        <dbReference type="Proteomes" id="UP000078546"/>
    </source>
</evidence>
<protein>
    <submittedName>
        <fullName evidence="1">PIR Superfamily Protein</fullName>
    </submittedName>
</protein>
<dbReference type="Pfam" id="PF05795">
    <property type="entry name" value="Plasmodium_Vir"/>
    <property type="match status" value="1"/>
</dbReference>
<dbReference type="EMBL" id="FLQV01001258">
    <property type="protein sequence ID" value="SBS99353.1"/>
    <property type="molecule type" value="Genomic_DNA"/>
</dbReference>
<dbReference type="AlphaFoldDB" id="A0A1A8X596"/>
<name>A0A1A8X596_PLAOA</name>
<evidence type="ECO:0000313" key="1">
    <source>
        <dbReference type="EMBL" id="SBS99353.1"/>
    </source>
</evidence>
<proteinExistence type="predicted"/>
<organism evidence="1 2">
    <name type="scientific">Plasmodium ovale curtisi</name>
    <dbReference type="NCBI Taxonomy" id="864141"/>
    <lineage>
        <taxon>Eukaryota</taxon>
        <taxon>Sar</taxon>
        <taxon>Alveolata</taxon>
        <taxon>Apicomplexa</taxon>
        <taxon>Aconoidasida</taxon>
        <taxon>Haemosporida</taxon>
        <taxon>Plasmodiidae</taxon>
        <taxon>Plasmodium</taxon>
        <taxon>Plasmodium (Plasmodium)</taxon>
    </lineage>
</organism>
<reference evidence="2" key="1">
    <citation type="submission" date="2016-05" db="EMBL/GenBank/DDBJ databases">
        <authorList>
            <person name="Naeem Raeece"/>
        </authorList>
    </citation>
    <scope>NUCLEOTIDE SEQUENCE [LARGE SCALE GENOMIC DNA]</scope>
</reference>
<dbReference type="Proteomes" id="UP000078546">
    <property type="component" value="Unassembled WGS sequence"/>
</dbReference>
<dbReference type="InterPro" id="IPR008780">
    <property type="entry name" value="Plasmodium_Vir"/>
</dbReference>